<keyword evidence="1" id="KW-0175">Coiled coil</keyword>
<evidence type="ECO:0000256" key="1">
    <source>
        <dbReference type="SAM" id="Coils"/>
    </source>
</evidence>
<evidence type="ECO:0000313" key="2">
    <source>
        <dbReference type="EMBL" id="PVH62854.1"/>
    </source>
</evidence>
<dbReference type="Proteomes" id="UP000243499">
    <property type="component" value="Chromosome 3"/>
</dbReference>
<dbReference type="AlphaFoldDB" id="A0A2T8KL37"/>
<organism evidence="2">
    <name type="scientific">Panicum hallii</name>
    <dbReference type="NCBI Taxonomy" id="206008"/>
    <lineage>
        <taxon>Eukaryota</taxon>
        <taxon>Viridiplantae</taxon>
        <taxon>Streptophyta</taxon>
        <taxon>Embryophyta</taxon>
        <taxon>Tracheophyta</taxon>
        <taxon>Spermatophyta</taxon>
        <taxon>Magnoliopsida</taxon>
        <taxon>Liliopsida</taxon>
        <taxon>Poales</taxon>
        <taxon>Poaceae</taxon>
        <taxon>PACMAD clade</taxon>
        <taxon>Panicoideae</taxon>
        <taxon>Panicodae</taxon>
        <taxon>Paniceae</taxon>
        <taxon>Panicinae</taxon>
        <taxon>Panicum</taxon>
        <taxon>Panicum sect. Panicum</taxon>
    </lineage>
</organism>
<gene>
    <name evidence="2" type="ORF">PAHAL_3G416800</name>
</gene>
<accession>A0A2T8KL37</accession>
<protein>
    <submittedName>
        <fullName evidence="2">Uncharacterized protein</fullName>
    </submittedName>
</protein>
<proteinExistence type="predicted"/>
<feature type="coiled-coil region" evidence="1">
    <location>
        <begin position="52"/>
        <end position="111"/>
    </location>
</feature>
<sequence>METQLAAQPTQGEQPKSAVQVVANVLERNNKKSAFLQNVGMQTKRPRMSAQLEAEKRENAELRLIVSNQREQMEGLSKQVQETELTRIRDKEEMSKKQAELEAKLELVLGQHGPR</sequence>
<dbReference type="Gramene" id="PVH62854">
    <property type="protein sequence ID" value="PVH62854"/>
    <property type="gene ID" value="PAHAL_3G416800"/>
</dbReference>
<dbReference type="EMBL" id="CM008048">
    <property type="protein sequence ID" value="PVH62854.1"/>
    <property type="molecule type" value="Genomic_DNA"/>
</dbReference>
<name>A0A2T8KL37_9POAL</name>
<reference evidence="2" key="1">
    <citation type="submission" date="2018-04" db="EMBL/GenBank/DDBJ databases">
        <title>WGS assembly of Panicum hallii.</title>
        <authorList>
            <person name="Lovell J."/>
            <person name="Jenkins J."/>
            <person name="Lowry D."/>
            <person name="Mamidi S."/>
            <person name="Sreedasyam A."/>
            <person name="Weng X."/>
            <person name="Barry K."/>
            <person name="Bonette J."/>
            <person name="Campitelli B."/>
            <person name="Daum C."/>
            <person name="Gordon S."/>
            <person name="Gould B."/>
            <person name="Lipzen A."/>
            <person name="Macqueen A."/>
            <person name="Palacio-Mejia J."/>
            <person name="Plott C."/>
            <person name="Shakirov E."/>
            <person name="Shu S."/>
            <person name="Yoshinaga Y."/>
            <person name="Zane M."/>
            <person name="Rokhsar D."/>
            <person name="Grimwood J."/>
            <person name="Schmutz J."/>
            <person name="Juenger T."/>
        </authorList>
    </citation>
    <scope>NUCLEOTIDE SEQUENCE [LARGE SCALE GENOMIC DNA]</scope>
    <source>
        <strain evidence="2">FIL2</strain>
    </source>
</reference>